<accession>A0AAW0E6V7</accession>
<dbReference type="AlphaFoldDB" id="A0AAW0E6V7"/>
<dbReference type="EMBL" id="JAYKXP010000004">
    <property type="protein sequence ID" value="KAK7059120.1"/>
    <property type="molecule type" value="Genomic_DNA"/>
</dbReference>
<keyword evidence="2" id="KW-1185">Reference proteome</keyword>
<evidence type="ECO:0000313" key="2">
    <source>
        <dbReference type="Proteomes" id="UP001383192"/>
    </source>
</evidence>
<sequence length="160" mass="18870">MIEFTQALNQRQTCKYFRNLIDDTTSLQYEIELAINLKEDGQYSSLSSRDKLKALRDHQKAWDTFEWKHDKSIPMVRGRAWEFFGNVLAQQDDAGWFTFRQLPSKYRGIEEKEWRAKPDLPRVKVFGMDPSQNLLVLIERPRGYILVYLPTPLLSADVQL</sequence>
<organism evidence="1 2">
    <name type="scientific">Paramarasmius palmivorus</name>
    <dbReference type="NCBI Taxonomy" id="297713"/>
    <lineage>
        <taxon>Eukaryota</taxon>
        <taxon>Fungi</taxon>
        <taxon>Dikarya</taxon>
        <taxon>Basidiomycota</taxon>
        <taxon>Agaricomycotina</taxon>
        <taxon>Agaricomycetes</taxon>
        <taxon>Agaricomycetidae</taxon>
        <taxon>Agaricales</taxon>
        <taxon>Marasmiineae</taxon>
        <taxon>Marasmiaceae</taxon>
        <taxon>Paramarasmius</taxon>
    </lineage>
</organism>
<proteinExistence type="predicted"/>
<reference evidence="1 2" key="1">
    <citation type="submission" date="2024-01" db="EMBL/GenBank/DDBJ databases">
        <title>A draft genome for a cacao thread blight-causing isolate of Paramarasmius palmivorus.</title>
        <authorList>
            <person name="Baruah I.K."/>
            <person name="Bukari Y."/>
            <person name="Amoako-Attah I."/>
            <person name="Meinhardt L.W."/>
            <person name="Bailey B.A."/>
            <person name="Cohen S.P."/>
        </authorList>
    </citation>
    <scope>NUCLEOTIDE SEQUENCE [LARGE SCALE GENOMIC DNA]</scope>
    <source>
        <strain evidence="1 2">GH-12</strain>
    </source>
</reference>
<name>A0AAW0E6V7_9AGAR</name>
<gene>
    <name evidence="1" type="ORF">VNI00_001746</name>
</gene>
<dbReference type="Proteomes" id="UP001383192">
    <property type="component" value="Unassembled WGS sequence"/>
</dbReference>
<comment type="caution">
    <text evidence="1">The sequence shown here is derived from an EMBL/GenBank/DDBJ whole genome shotgun (WGS) entry which is preliminary data.</text>
</comment>
<protein>
    <submittedName>
        <fullName evidence="1">Uncharacterized protein</fullName>
    </submittedName>
</protein>
<evidence type="ECO:0000313" key="1">
    <source>
        <dbReference type="EMBL" id="KAK7059120.1"/>
    </source>
</evidence>